<comment type="caution">
    <text evidence="10">The sequence shown here is derived from an EMBL/GenBank/DDBJ whole genome shotgun (WGS) entry which is preliminary data.</text>
</comment>
<name>A0ABQ1H4L6_9SPHN</name>
<keyword evidence="6 7" id="KW-0694">RNA-binding</keyword>
<evidence type="ECO:0000313" key="11">
    <source>
        <dbReference type="Proteomes" id="UP000618591"/>
    </source>
</evidence>
<keyword evidence="2 7" id="KW-0819">tRNA processing</keyword>
<dbReference type="EMBL" id="BMDW01000022">
    <property type="protein sequence ID" value="GGA58007.1"/>
    <property type="molecule type" value="Genomic_DNA"/>
</dbReference>
<feature type="compositionally biased region" description="Basic and acidic residues" evidence="9">
    <location>
        <begin position="37"/>
        <end position="46"/>
    </location>
</feature>
<feature type="compositionally biased region" description="Acidic residues" evidence="9">
    <location>
        <begin position="8"/>
        <end position="18"/>
    </location>
</feature>
<proteinExistence type="inferred from homology"/>
<evidence type="ECO:0000256" key="9">
    <source>
        <dbReference type="SAM" id="MobiDB-lite"/>
    </source>
</evidence>
<dbReference type="Pfam" id="PF00825">
    <property type="entry name" value="Ribonuclease_P"/>
    <property type="match status" value="1"/>
</dbReference>
<evidence type="ECO:0000256" key="2">
    <source>
        <dbReference type="ARBA" id="ARBA00022694"/>
    </source>
</evidence>
<gene>
    <name evidence="7 10" type="primary">rnpA</name>
    <name evidence="10" type="ORF">GCM10011395_30480</name>
</gene>
<evidence type="ECO:0000313" key="10">
    <source>
        <dbReference type="EMBL" id="GGA58007.1"/>
    </source>
</evidence>
<comment type="similarity">
    <text evidence="7">Belongs to the RnpA family.</text>
</comment>
<dbReference type="Proteomes" id="UP000618591">
    <property type="component" value="Unassembled WGS sequence"/>
</dbReference>
<keyword evidence="4 7" id="KW-0255">Endonuclease</keyword>
<organism evidence="10 11">
    <name type="scientific">Sphingomonas psychrolutea</name>
    <dbReference type="NCBI Taxonomy" id="1259676"/>
    <lineage>
        <taxon>Bacteria</taxon>
        <taxon>Pseudomonadati</taxon>
        <taxon>Pseudomonadota</taxon>
        <taxon>Alphaproteobacteria</taxon>
        <taxon>Sphingomonadales</taxon>
        <taxon>Sphingomonadaceae</taxon>
        <taxon>Sphingomonas</taxon>
    </lineage>
</organism>
<protein>
    <recommendedName>
        <fullName evidence="7 8">Ribonuclease P protein component</fullName>
        <shortName evidence="7">RNase P protein</shortName>
        <shortName evidence="7">RNaseP protein</shortName>
        <ecNumber evidence="7 8">3.1.26.5</ecNumber>
    </recommendedName>
    <alternativeName>
        <fullName evidence="7">Protein C5</fullName>
    </alternativeName>
</protein>
<evidence type="ECO:0000256" key="4">
    <source>
        <dbReference type="ARBA" id="ARBA00022759"/>
    </source>
</evidence>
<evidence type="ECO:0000256" key="1">
    <source>
        <dbReference type="ARBA" id="ARBA00002663"/>
    </source>
</evidence>
<evidence type="ECO:0000256" key="8">
    <source>
        <dbReference type="NCBIfam" id="TIGR00188"/>
    </source>
</evidence>
<evidence type="ECO:0000256" key="3">
    <source>
        <dbReference type="ARBA" id="ARBA00022722"/>
    </source>
</evidence>
<evidence type="ECO:0000256" key="5">
    <source>
        <dbReference type="ARBA" id="ARBA00022801"/>
    </source>
</evidence>
<keyword evidence="3 7" id="KW-0540">Nuclease</keyword>
<comment type="catalytic activity">
    <reaction evidence="7">
        <text>Endonucleolytic cleavage of RNA, removing 5'-extranucleotides from tRNA precursor.</text>
        <dbReference type="EC" id="3.1.26.5"/>
    </reaction>
</comment>
<feature type="region of interest" description="Disordered" evidence="9">
    <location>
        <begin position="1"/>
        <end position="54"/>
    </location>
</feature>
<keyword evidence="11" id="KW-1185">Reference proteome</keyword>
<evidence type="ECO:0000256" key="6">
    <source>
        <dbReference type="ARBA" id="ARBA00022884"/>
    </source>
</evidence>
<sequence length="165" mass="18087">MAAIFYFDDQEMNDEADLSAEQSGARTPPRVPLAHGDAGRPQRDPRTPQSRPQEAVGIKTLTVRRDFLAANGGKRAPMPGFVLQMRARGDGDPTIRIGYTVTKKIGNAVVRNRMKRRLRALARELLPESGVHGADHVLIGRNGGIERKFAVLRAELAKALAKVAR</sequence>
<reference evidence="11" key="1">
    <citation type="journal article" date="2019" name="Int. J. Syst. Evol. Microbiol.">
        <title>The Global Catalogue of Microorganisms (GCM) 10K type strain sequencing project: providing services to taxonomists for standard genome sequencing and annotation.</title>
        <authorList>
            <consortium name="The Broad Institute Genomics Platform"/>
            <consortium name="The Broad Institute Genome Sequencing Center for Infectious Disease"/>
            <person name="Wu L."/>
            <person name="Ma J."/>
        </authorList>
    </citation>
    <scope>NUCLEOTIDE SEQUENCE [LARGE SCALE GENOMIC DNA]</scope>
    <source>
        <strain evidence="11">CGMCC 1.10106</strain>
    </source>
</reference>
<comment type="function">
    <text evidence="1 7">RNaseP catalyzes the removal of the 5'-leader sequence from pre-tRNA to produce the mature 5'-terminus. It can also cleave other RNA substrates such as 4.5S RNA. The protein component plays an auxiliary but essential role in vivo by binding to the 5'-leader sequence and broadening the substrate specificity of the ribozyme.</text>
</comment>
<keyword evidence="5 7" id="KW-0378">Hydrolase</keyword>
<dbReference type="InterPro" id="IPR014721">
    <property type="entry name" value="Ribsml_uS5_D2-typ_fold_subgr"/>
</dbReference>
<dbReference type="InterPro" id="IPR000100">
    <property type="entry name" value="RNase_P"/>
</dbReference>
<comment type="subunit">
    <text evidence="7">Consists of a catalytic RNA component (M1 or rnpB) and a protein subunit.</text>
</comment>
<dbReference type="InterPro" id="IPR020568">
    <property type="entry name" value="Ribosomal_Su5_D2-typ_SF"/>
</dbReference>
<dbReference type="InterPro" id="IPR020539">
    <property type="entry name" value="RNase_P_CS"/>
</dbReference>
<dbReference type="PANTHER" id="PTHR33992">
    <property type="entry name" value="RIBONUCLEASE P PROTEIN COMPONENT"/>
    <property type="match status" value="1"/>
</dbReference>
<evidence type="ECO:0000256" key="7">
    <source>
        <dbReference type="HAMAP-Rule" id="MF_00227"/>
    </source>
</evidence>
<accession>A0ABQ1H4L6</accession>
<dbReference type="NCBIfam" id="TIGR00188">
    <property type="entry name" value="rnpA"/>
    <property type="match status" value="1"/>
</dbReference>
<dbReference type="SUPFAM" id="SSF54211">
    <property type="entry name" value="Ribosomal protein S5 domain 2-like"/>
    <property type="match status" value="1"/>
</dbReference>
<dbReference type="HAMAP" id="MF_00227">
    <property type="entry name" value="RNase_P"/>
    <property type="match status" value="1"/>
</dbReference>
<dbReference type="Gene3D" id="3.30.230.10">
    <property type="match status" value="1"/>
</dbReference>
<dbReference type="PROSITE" id="PS00648">
    <property type="entry name" value="RIBONUCLEASE_P"/>
    <property type="match status" value="1"/>
</dbReference>
<dbReference type="PANTHER" id="PTHR33992:SF1">
    <property type="entry name" value="RIBONUCLEASE P PROTEIN COMPONENT"/>
    <property type="match status" value="1"/>
</dbReference>
<dbReference type="EC" id="3.1.26.5" evidence="7 8"/>